<dbReference type="Proteomes" id="UP000198757">
    <property type="component" value="Unassembled WGS sequence"/>
</dbReference>
<feature type="transmembrane region" description="Helical" evidence="1">
    <location>
        <begin position="37"/>
        <end position="58"/>
    </location>
</feature>
<keyword evidence="1" id="KW-0472">Membrane</keyword>
<protein>
    <submittedName>
        <fullName evidence="4">Signal transducer regulating beta-lactamase production, contains metallopeptidase domain</fullName>
    </submittedName>
</protein>
<keyword evidence="1" id="KW-0812">Transmembrane</keyword>
<evidence type="ECO:0000256" key="1">
    <source>
        <dbReference type="SAM" id="Phobius"/>
    </source>
</evidence>
<feature type="transmembrane region" description="Helical" evidence="1">
    <location>
        <begin position="94"/>
        <end position="121"/>
    </location>
</feature>
<name>A0A1G6YDM7_NIADE</name>
<feature type="domain" description="TonB C-terminal" evidence="2">
    <location>
        <begin position="411"/>
        <end position="471"/>
    </location>
</feature>
<feature type="domain" description="Peptidase M56" evidence="3">
    <location>
        <begin position="167"/>
        <end position="261"/>
    </location>
</feature>
<dbReference type="Gene3D" id="3.30.1150.10">
    <property type="match status" value="1"/>
</dbReference>
<keyword evidence="5" id="KW-1185">Reference proteome</keyword>
<accession>A0A1G6YDM7</accession>
<evidence type="ECO:0000313" key="4">
    <source>
        <dbReference type="EMBL" id="SDD88432.1"/>
    </source>
</evidence>
<evidence type="ECO:0000313" key="5">
    <source>
        <dbReference type="Proteomes" id="UP000198757"/>
    </source>
</evidence>
<keyword evidence="1" id="KW-1133">Transmembrane helix</keyword>
<evidence type="ECO:0000259" key="3">
    <source>
        <dbReference type="Pfam" id="PF05569"/>
    </source>
</evidence>
<dbReference type="GO" id="GO:0055085">
    <property type="term" value="P:transmembrane transport"/>
    <property type="evidence" value="ECO:0007669"/>
    <property type="project" value="InterPro"/>
</dbReference>
<dbReference type="Pfam" id="PF05569">
    <property type="entry name" value="Peptidase_M56"/>
    <property type="match status" value="1"/>
</dbReference>
<dbReference type="PANTHER" id="PTHR34978:SF3">
    <property type="entry name" value="SLR0241 PROTEIN"/>
    <property type="match status" value="1"/>
</dbReference>
<dbReference type="InterPro" id="IPR037682">
    <property type="entry name" value="TonB_C"/>
</dbReference>
<dbReference type="EMBL" id="FMZO01000015">
    <property type="protein sequence ID" value="SDD88432.1"/>
    <property type="molecule type" value="Genomic_DNA"/>
</dbReference>
<evidence type="ECO:0000259" key="2">
    <source>
        <dbReference type="Pfam" id="PF03544"/>
    </source>
</evidence>
<dbReference type="InterPro" id="IPR008756">
    <property type="entry name" value="Peptidase_M56"/>
</dbReference>
<dbReference type="STRING" id="1285928.SAMN04487894_11580"/>
<gene>
    <name evidence="4" type="ORF">SAMN04487894_11580</name>
</gene>
<dbReference type="PANTHER" id="PTHR34978">
    <property type="entry name" value="POSSIBLE SENSOR-TRANSDUCER PROTEIN BLAR"/>
    <property type="match status" value="1"/>
</dbReference>
<dbReference type="Pfam" id="PF03544">
    <property type="entry name" value="TonB_C"/>
    <property type="match status" value="1"/>
</dbReference>
<dbReference type="AlphaFoldDB" id="A0A1G6YDM7"/>
<dbReference type="InterPro" id="IPR052173">
    <property type="entry name" value="Beta-lactam_resp_regulator"/>
</dbReference>
<dbReference type="RefSeq" id="WP_176954501.1">
    <property type="nucleotide sequence ID" value="NZ_FMZO01000015.1"/>
</dbReference>
<feature type="transmembrane region" description="Helical" evidence="1">
    <location>
        <begin position="6"/>
        <end position="25"/>
    </location>
</feature>
<feature type="transmembrane region" description="Helical" evidence="1">
    <location>
        <begin position="271"/>
        <end position="290"/>
    </location>
</feature>
<organism evidence="4 5">
    <name type="scientific">Niabella drilacis (strain DSM 25811 / CCM 8410 / CCUG 62505 / LMG 26954 / E90)</name>
    <dbReference type="NCBI Taxonomy" id="1285928"/>
    <lineage>
        <taxon>Bacteria</taxon>
        <taxon>Pseudomonadati</taxon>
        <taxon>Bacteroidota</taxon>
        <taxon>Chitinophagia</taxon>
        <taxon>Chitinophagales</taxon>
        <taxon>Chitinophagaceae</taxon>
        <taxon>Niabella</taxon>
    </lineage>
</organism>
<proteinExistence type="predicted"/>
<sequence length="475" mass="53649">MKSIATYFLQMLLCSGLLYCYYLLFLKNRKLHRFNRFFLLGSLLLSLLVPFIKVPLYISITTESNIGIQTLVKYNELLLPEVVVSSSQNAPVTFAWILCCIYCGIVLFLVARVIAGLAVLIKKRAFNNTQRWHSLLIVETNDAAAPYSFFNWLFWSPAIDEHTERGKKILQHEYLHIKQWHSADVLFSEIITALVWVNPFFWLMKNELKAVHEFSADAYAAKDADELEYATLLITEAIHYKQQQLAHPFFNNQLKRRINMLTKPHAMHQPLIRQWMALPLFILLSVLFIVSCQSADQAPEKGPDSTTNGAAAVIPDNNGMAPDSSAAAPAATDTAEVKEVRMAPPRIVKDPEVKEVKTFTPPKIVRDNEPEVYSKVQKDAAYPGNWSQFLERNLRGEVPVEHGAKAGNYQVIAQFVVDRAGNVSDVKIIKDPGFGMAAEVKRVIRQSGRWTPAVVNGKSVKAYRKQPITFVVTEA</sequence>
<reference evidence="5" key="1">
    <citation type="submission" date="2016-10" db="EMBL/GenBank/DDBJ databases">
        <authorList>
            <person name="Varghese N."/>
            <person name="Submissions S."/>
        </authorList>
    </citation>
    <scope>NUCLEOTIDE SEQUENCE [LARGE SCALE GENOMIC DNA]</scope>
    <source>
        <strain evidence="5">DSM 25811 / CCM 8410 / LMG 26954 / E90</strain>
    </source>
</reference>
<dbReference type="SUPFAM" id="SSF74653">
    <property type="entry name" value="TolA/TonB C-terminal domain"/>
    <property type="match status" value="1"/>
</dbReference>